<organism evidence="2 3">
    <name type="scientific">Nocardioides panacihumi</name>
    <dbReference type="NCBI Taxonomy" id="400774"/>
    <lineage>
        <taxon>Bacteria</taxon>
        <taxon>Bacillati</taxon>
        <taxon>Actinomycetota</taxon>
        <taxon>Actinomycetes</taxon>
        <taxon>Propionibacteriales</taxon>
        <taxon>Nocardioidaceae</taxon>
        <taxon>Nocardioides</taxon>
    </lineage>
</organism>
<feature type="transmembrane region" description="Helical" evidence="1">
    <location>
        <begin position="249"/>
        <end position="275"/>
    </location>
</feature>
<reference evidence="3" key="1">
    <citation type="journal article" date="2019" name="Int. J. Syst. Evol. Microbiol.">
        <title>The Global Catalogue of Microorganisms (GCM) 10K type strain sequencing project: providing services to taxonomists for standard genome sequencing and annotation.</title>
        <authorList>
            <consortium name="The Broad Institute Genomics Platform"/>
            <consortium name="The Broad Institute Genome Sequencing Center for Infectious Disease"/>
            <person name="Wu L."/>
            <person name="Ma J."/>
        </authorList>
    </citation>
    <scope>NUCLEOTIDE SEQUENCE [LARGE SCALE GENOMIC DNA]</scope>
    <source>
        <strain evidence="3">JCM 15309</strain>
    </source>
</reference>
<evidence type="ECO:0000313" key="3">
    <source>
        <dbReference type="Proteomes" id="UP001500571"/>
    </source>
</evidence>
<sequence length="294" mass="32004">MAAAVAIFWGKDAAYKIPMNTDSYTRLTGEASGALAKSDTPVPVTYIVHTQVDPKKSNDDVIAMVQTECVATTTDYCIDEKGNFVLAADDEHVVTISQDKFALDRRTGFPVEDQAKYIGDPDKVMPYEGVVVKFPFDTEQKNYDYWDGNLGKAVTATYKGIRTIDGLKTYRFDVAVPAQDAEVAAGTQGTYAATQSVWVDPKTGAFIDQTGTKTVTLADGTRVLDIEAKYTPDTVKTNVADAKSNKRSLWLMGTFLPIYAPIIGVVLLVLGFFLLRRRPPAPAAEPRTPVAAGR</sequence>
<keyword evidence="1" id="KW-1133">Transmembrane helix</keyword>
<dbReference type="Pfam" id="PF11271">
    <property type="entry name" value="PorA"/>
    <property type="match status" value="1"/>
</dbReference>
<dbReference type="InterPro" id="IPR021424">
    <property type="entry name" value="PorA"/>
</dbReference>
<proteinExistence type="predicted"/>
<gene>
    <name evidence="2" type="ORF">GCM10009798_20730</name>
</gene>
<keyword evidence="3" id="KW-1185">Reference proteome</keyword>
<comment type="caution">
    <text evidence="2">The sequence shown here is derived from an EMBL/GenBank/DDBJ whole genome shotgun (WGS) entry which is preliminary data.</text>
</comment>
<dbReference type="Proteomes" id="UP001500571">
    <property type="component" value="Unassembled WGS sequence"/>
</dbReference>
<protein>
    <submittedName>
        <fullName evidence="2">DUF3068 domain-containing protein</fullName>
    </submittedName>
</protein>
<keyword evidence="1" id="KW-0812">Transmembrane</keyword>
<evidence type="ECO:0000256" key="1">
    <source>
        <dbReference type="SAM" id="Phobius"/>
    </source>
</evidence>
<dbReference type="EMBL" id="BAAAPB010000002">
    <property type="protein sequence ID" value="GAA1960833.1"/>
    <property type="molecule type" value="Genomic_DNA"/>
</dbReference>
<accession>A0ABP5CDX2</accession>
<keyword evidence="1" id="KW-0472">Membrane</keyword>
<name>A0ABP5CDX2_9ACTN</name>
<evidence type="ECO:0000313" key="2">
    <source>
        <dbReference type="EMBL" id="GAA1960833.1"/>
    </source>
</evidence>